<evidence type="ECO:0000313" key="1">
    <source>
        <dbReference type="EMBL" id="MBA4602543.1"/>
    </source>
</evidence>
<comment type="caution">
    <text evidence="1">The sequence shown here is derived from an EMBL/GenBank/DDBJ whole genome shotgun (WGS) entry which is preliminary data.</text>
</comment>
<accession>A0A7W2ARG3</accession>
<reference evidence="1 2" key="1">
    <citation type="submission" date="2020-07" db="EMBL/GenBank/DDBJ databases">
        <title>Thermoactinomyces phylogeny.</title>
        <authorList>
            <person name="Dunlap C."/>
        </authorList>
    </citation>
    <scope>NUCLEOTIDE SEQUENCE [LARGE SCALE GENOMIC DNA]</scope>
    <source>
        <strain evidence="1 2">AMNI-1</strain>
    </source>
</reference>
<name>A0A7W2ARG3_9BACL</name>
<organism evidence="1 2">
    <name type="scientific">Thermoactinomyces mirandus</name>
    <dbReference type="NCBI Taxonomy" id="2756294"/>
    <lineage>
        <taxon>Bacteria</taxon>
        <taxon>Bacillati</taxon>
        <taxon>Bacillota</taxon>
        <taxon>Bacilli</taxon>
        <taxon>Bacillales</taxon>
        <taxon>Thermoactinomycetaceae</taxon>
        <taxon>Thermoactinomyces</taxon>
    </lineage>
</organism>
<keyword evidence="2" id="KW-1185">Reference proteome</keyword>
<dbReference type="AlphaFoldDB" id="A0A7W2ARG3"/>
<proteinExistence type="predicted"/>
<sequence length="172" mass="19295">MEAFVVRILAAVLAATLLAVVVSVLPELSANRNGQGEHLPVFKDESTMKLTRERVVDFILDQEIQMSLKRIDFYNYKVFLELDSAGLAKPAVSKELVRIICRMLEQTENVGEVQVLVHAISGESLLVEAKKSDLQGKGLKLLKALSDEEILEQVFKTTWFSSHTHSNEGKQW</sequence>
<gene>
    <name evidence="1" type="ORF">H2C83_09505</name>
</gene>
<evidence type="ECO:0000313" key="2">
    <source>
        <dbReference type="Proteomes" id="UP000538292"/>
    </source>
</evidence>
<dbReference type="RefSeq" id="WP_181740201.1">
    <property type="nucleotide sequence ID" value="NZ_JACEOL010000031.1"/>
</dbReference>
<dbReference type="Proteomes" id="UP000538292">
    <property type="component" value="Unassembled WGS sequence"/>
</dbReference>
<protein>
    <submittedName>
        <fullName evidence="1">Uncharacterized protein</fullName>
    </submittedName>
</protein>
<dbReference type="EMBL" id="JACEOL010000031">
    <property type="protein sequence ID" value="MBA4602543.1"/>
    <property type="molecule type" value="Genomic_DNA"/>
</dbReference>